<organism evidence="1 2">
    <name type="scientific">Orchesella dallaii</name>
    <dbReference type="NCBI Taxonomy" id="48710"/>
    <lineage>
        <taxon>Eukaryota</taxon>
        <taxon>Metazoa</taxon>
        <taxon>Ecdysozoa</taxon>
        <taxon>Arthropoda</taxon>
        <taxon>Hexapoda</taxon>
        <taxon>Collembola</taxon>
        <taxon>Entomobryomorpha</taxon>
        <taxon>Entomobryoidea</taxon>
        <taxon>Orchesellidae</taxon>
        <taxon>Orchesellinae</taxon>
        <taxon>Orchesella</taxon>
    </lineage>
</organism>
<dbReference type="Proteomes" id="UP001642540">
    <property type="component" value="Unassembled WGS sequence"/>
</dbReference>
<gene>
    <name evidence="1" type="ORF">ODALV1_LOCUS5911</name>
</gene>
<keyword evidence="2" id="KW-1185">Reference proteome</keyword>
<name>A0ABP1Q0G3_9HEXA</name>
<proteinExistence type="predicted"/>
<evidence type="ECO:0000313" key="1">
    <source>
        <dbReference type="EMBL" id="CAL8084817.1"/>
    </source>
</evidence>
<reference evidence="1 2" key="1">
    <citation type="submission" date="2024-08" db="EMBL/GenBank/DDBJ databases">
        <authorList>
            <person name="Cucini C."/>
            <person name="Frati F."/>
        </authorList>
    </citation>
    <scope>NUCLEOTIDE SEQUENCE [LARGE SCALE GENOMIC DNA]</scope>
</reference>
<protein>
    <submittedName>
        <fullName evidence="1">Uncharacterized protein</fullName>
    </submittedName>
</protein>
<evidence type="ECO:0000313" key="2">
    <source>
        <dbReference type="Proteomes" id="UP001642540"/>
    </source>
</evidence>
<sequence length="199" mass="23537">MLVLYFREAKYPIGLRLITHAYKVAHPNSKDSIQIKGLKHTESPRLHEYMPNVIDTVQQLEDYRFRFRAYDSSRLEIESGGPENFVYSKDFSHQTKLGALLNETIKSMNLLFYQPDNYQQFFEYSKPEFFFKTISSCGNDAYVDEYSKVLDVYHRLKVNLNRDFSYAKTTAYLVMSPKGVVSSYNFWYFDNVPWPPTMF</sequence>
<accession>A0ABP1Q0G3</accession>
<dbReference type="EMBL" id="CAXLJM020000019">
    <property type="protein sequence ID" value="CAL8084817.1"/>
    <property type="molecule type" value="Genomic_DNA"/>
</dbReference>
<comment type="caution">
    <text evidence="1">The sequence shown here is derived from an EMBL/GenBank/DDBJ whole genome shotgun (WGS) entry which is preliminary data.</text>
</comment>